<keyword evidence="2" id="KW-1185">Reference proteome</keyword>
<dbReference type="EMBL" id="MH248138">
    <property type="protein sequence ID" value="AWY08334.1"/>
    <property type="molecule type" value="Genomic_DNA"/>
</dbReference>
<name>A0A2Z4QEJ1_9CAUD</name>
<gene>
    <name evidence="1" type="ORF">Alexandra_54</name>
</gene>
<dbReference type="Proteomes" id="UP000251795">
    <property type="component" value="Segment"/>
</dbReference>
<reference evidence="1 2" key="1">
    <citation type="submission" date="2018-04" db="EMBL/GenBank/DDBJ databases">
        <authorList>
            <person name="Go L.Y."/>
            <person name="Mitchell J.A."/>
        </authorList>
    </citation>
    <scope>NUCLEOTIDE SEQUENCE [LARGE SCALE GENOMIC DNA]</scope>
</reference>
<proteinExistence type="predicted"/>
<protein>
    <submittedName>
        <fullName evidence="1">Uncharacterized protein</fullName>
    </submittedName>
</protein>
<sequence>MTPIRVVHRAVGMTQALLIVAVASTVEVHVIKRLMNWIGLMLISESNKRKLYQHEVMMRTCTDVYDWCGADFPQAAEAVEYVRTRALGYEGRLNYNNNIMSPYDCHLGISDWREAMRRKYKDMPVLDFDGKDFRTKSIAVD</sequence>
<organism evidence="1 2">
    <name type="scientific">Erwinia phage vB_EamM_Alexandra</name>
    <dbReference type="NCBI Taxonomy" id="2201424"/>
    <lineage>
        <taxon>Viruses</taxon>
        <taxon>Duplodnaviria</taxon>
        <taxon>Heunggongvirae</taxon>
        <taxon>Uroviricota</taxon>
        <taxon>Caudoviricetes</taxon>
        <taxon>Alexandravirus</taxon>
        <taxon>Alexandravirus alexandra</taxon>
    </lineage>
</organism>
<evidence type="ECO:0000313" key="1">
    <source>
        <dbReference type="EMBL" id="AWY08334.1"/>
    </source>
</evidence>
<evidence type="ECO:0000313" key="2">
    <source>
        <dbReference type="Proteomes" id="UP000251795"/>
    </source>
</evidence>
<accession>A0A2Z4QEJ1</accession>